<organism evidence="1 2">
    <name type="scientific">Araneus ventricosus</name>
    <name type="common">Orbweaver spider</name>
    <name type="synonym">Epeira ventricosa</name>
    <dbReference type="NCBI Taxonomy" id="182803"/>
    <lineage>
        <taxon>Eukaryota</taxon>
        <taxon>Metazoa</taxon>
        <taxon>Ecdysozoa</taxon>
        <taxon>Arthropoda</taxon>
        <taxon>Chelicerata</taxon>
        <taxon>Arachnida</taxon>
        <taxon>Araneae</taxon>
        <taxon>Araneomorphae</taxon>
        <taxon>Entelegynae</taxon>
        <taxon>Araneoidea</taxon>
        <taxon>Araneidae</taxon>
        <taxon>Araneus</taxon>
    </lineage>
</organism>
<gene>
    <name evidence="1" type="ORF">AVEN_110411_1</name>
</gene>
<feature type="non-terminal residue" evidence="1">
    <location>
        <position position="1"/>
    </location>
</feature>
<sequence>SRSATTQTERYVGTLRGQPRQFSSYTFRWDPRPHSLACFSVRSPLGIPTQLLQKQSHTLGDDSALHRRVRTGNSNTTPFVTYLHRFGLCSNNRCLCGDKGDPAHCSVTKTFHFMKPSAENLSTRCENIVQNKRSLARLMNIMKKDLSRFHQQLKHSLQTVSAYFMC</sequence>
<protein>
    <submittedName>
        <fullName evidence="1">Uncharacterized protein</fullName>
    </submittedName>
</protein>
<name>A0A4Y2HK47_ARAVE</name>
<dbReference type="EMBL" id="BGPR01259007">
    <property type="protein sequence ID" value="GBM65725.1"/>
    <property type="molecule type" value="Genomic_DNA"/>
</dbReference>
<dbReference type="Proteomes" id="UP000499080">
    <property type="component" value="Unassembled WGS sequence"/>
</dbReference>
<reference evidence="1 2" key="1">
    <citation type="journal article" date="2019" name="Sci. Rep.">
        <title>Orb-weaving spider Araneus ventricosus genome elucidates the spidroin gene catalogue.</title>
        <authorList>
            <person name="Kono N."/>
            <person name="Nakamura H."/>
            <person name="Ohtoshi R."/>
            <person name="Moran D.A.P."/>
            <person name="Shinohara A."/>
            <person name="Yoshida Y."/>
            <person name="Fujiwara M."/>
            <person name="Mori M."/>
            <person name="Tomita M."/>
            <person name="Arakawa K."/>
        </authorList>
    </citation>
    <scope>NUCLEOTIDE SEQUENCE [LARGE SCALE GENOMIC DNA]</scope>
</reference>
<proteinExistence type="predicted"/>
<evidence type="ECO:0000313" key="1">
    <source>
        <dbReference type="EMBL" id="GBM65725.1"/>
    </source>
</evidence>
<accession>A0A4Y2HK47</accession>
<comment type="caution">
    <text evidence="1">The sequence shown here is derived from an EMBL/GenBank/DDBJ whole genome shotgun (WGS) entry which is preliminary data.</text>
</comment>
<evidence type="ECO:0000313" key="2">
    <source>
        <dbReference type="Proteomes" id="UP000499080"/>
    </source>
</evidence>
<dbReference type="AlphaFoldDB" id="A0A4Y2HK47"/>
<keyword evidence="2" id="KW-1185">Reference proteome</keyword>